<comment type="caution">
    <text evidence="1">The sequence shown here is derived from an EMBL/GenBank/DDBJ whole genome shotgun (WGS) entry which is preliminary data.</text>
</comment>
<evidence type="ECO:0000313" key="2">
    <source>
        <dbReference type="Proteomes" id="UP000648984"/>
    </source>
</evidence>
<name>A0ABX1QGH5_9RHOO</name>
<gene>
    <name evidence="1" type="primary">tssG</name>
    <name evidence="1" type="ORF">GPA25_22575</name>
</gene>
<dbReference type="Pfam" id="PF06996">
    <property type="entry name" value="T6SS_TssG"/>
    <property type="match status" value="1"/>
</dbReference>
<accession>A0ABX1QGH5</accession>
<dbReference type="PANTHER" id="PTHR35564">
    <property type="match status" value="1"/>
</dbReference>
<protein>
    <submittedName>
        <fullName evidence="1">Type VI secretion system baseplate subunit TssG</fullName>
    </submittedName>
</protein>
<dbReference type="RefSeq" id="WP_169262663.1">
    <property type="nucleotide sequence ID" value="NZ_WTVQ01000070.1"/>
</dbReference>
<reference evidence="1 2" key="1">
    <citation type="submission" date="2019-12" db="EMBL/GenBank/DDBJ databases">
        <title>Comparative genomics gives insights into the taxonomy of the Azoarcus-Aromatoleum group and reveals separate origins of nif in the plant-associated Azoarcus and non-plant-associated Aromatoleum sub-groups.</title>
        <authorList>
            <person name="Lafos M."/>
            <person name="Maluk M."/>
            <person name="Batista M."/>
            <person name="Junghare M."/>
            <person name="Carmona M."/>
            <person name="Faoro H."/>
            <person name="Cruz L.M."/>
            <person name="Battistoni F."/>
            <person name="De Souza E."/>
            <person name="Pedrosa F."/>
            <person name="Chen W.-M."/>
            <person name="Poole P.S."/>
            <person name="Dixon R.A."/>
            <person name="James E.K."/>
        </authorList>
    </citation>
    <scope>NUCLEOTIDE SEQUENCE [LARGE SCALE GENOMIC DNA]</scope>
    <source>
        <strain evidence="1 2">22Lin</strain>
    </source>
</reference>
<dbReference type="NCBIfam" id="TIGR03347">
    <property type="entry name" value="VI_chp_1"/>
    <property type="match status" value="1"/>
</dbReference>
<dbReference type="PANTHER" id="PTHR35564:SF4">
    <property type="entry name" value="CYTOPLASMIC PROTEIN"/>
    <property type="match status" value="1"/>
</dbReference>
<organism evidence="1 2">
    <name type="scientific">Aromatoleum diolicum</name>
    <dbReference type="NCBI Taxonomy" id="75796"/>
    <lineage>
        <taxon>Bacteria</taxon>
        <taxon>Pseudomonadati</taxon>
        <taxon>Pseudomonadota</taxon>
        <taxon>Betaproteobacteria</taxon>
        <taxon>Rhodocyclales</taxon>
        <taxon>Rhodocyclaceae</taxon>
        <taxon>Aromatoleum</taxon>
    </lineage>
</organism>
<dbReference type="Proteomes" id="UP000648984">
    <property type="component" value="Unassembled WGS sequence"/>
</dbReference>
<keyword evidence="2" id="KW-1185">Reference proteome</keyword>
<proteinExistence type="predicted"/>
<evidence type="ECO:0000313" key="1">
    <source>
        <dbReference type="EMBL" id="NMG77542.1"/>
    </source>
</evidence>
<dbReference type="EMBL" id="WTVQ01000070">
    <property type="protein sequence ID" value="NMG77542.1"/>
    <property type="molecule type" value="Genomic_DNA"/>
</dbReference>
<sequence>MRASNWRFDPGLIDQLIETPHRFEFFQAVRVLDRVFRTNAEEGLRAEDPLSGRIRFRNTLNLGFAPAQIEALHPIYAQDADGRSSTALRRVEITPYFMGMLGLHGALPTHYTERIAERERYHRDRAARAFVDIFSNRSVAQFYQAWKKYRLPLQYESDRKNHFVPLVMALGGLGFPSLRNRLNEAPGAIDDEAIAHFSSLLAQRPLSALALQRILSRYFRVPVRVEQFVGKWYLLPAEQRSALGGRNAALGKTALVGERVWQRNLRVRLHIGPLACSRYGEFLPGGELAAALEKLMTLATGFQFEYEIRPILRASEVRPAALVSGAPARLGRDAFLSTRCSDVDRSDAVFELHPIN</sequence>
<dbReference type="InterPro" id="IPR010732">
    <property type="entry name" value="T6SS_TssG-like"/>
</dbReference>